<dbReference type="CDD" id="cd16936">
    <property type="entry name" value="HATPase_RsbW-like"/>
    <property type="match status" value="1"/>
</dbReference>
<keyword evidence="1" id="KW-0808">Transferase</keyword>
<dbReference type="Pfam" id="PF13581">
    <property type="entry name" value="HATPase_c_2"/>
    <property type="match status" value="1"/>
</dbReference>
<evidence type="ECO:0000313" key="5">
    <source>
        <dbReference type="Proteomes" id="UP000192374"/>
    </source>
</evidence>
<gene>
    <name evidence="4" type="ORF">BST37_12750</name>
    <name evidence="3" type="ORF">MNVI_31880</name>
</gene>
<dbReference type="PANTHER" id="PTHR35526">
    <property type="entry name" value="ANTI-SIGMA-F FACTOR RSBW-RELATED"/>
    <property type="match status" value="1"/>
</dbReference>
<accession>A0A7I7PH19</accession>
<feature type="domain" description="Histidine kinase/HSP90-like ATPase" evidence="2">
    <location>
        <begin position="23"/>
        <end position="147"/>
    </location>
</feature>
<dbReference type="PANTHER" id="PTHR35526:SF3">
    <property type="entry name" value="ANTI-SIGMA-F FACTOR RSBW"/>
    <property type="match status" value="1"/>
</dbReference>
<dbReference type="InterPro" id="IPR036890">
    <property type="entry name" value="HATPase_C_sf"/>
</dbReference>
<protein>
    <submittedName>
        <fullName evidence="3">Anti-sigma regulatory factor</fullName>
    </submittedName>
</protein>
<reference evidence="3" key="3">
    <citation type="submission" date="2020-02" db="EMBL/GenBank/DDBJ databases">
        <authorList>
            <person name="Matsumoto Y."/>
            <person name="Motooka D."/>
            <person name="Nakamura S."/>
        </authorList>
    </citation>
    <scope>NUCLEOTIDE SEQUENCE</scope>
    <source>
        <strain evidence="3">JCM 16367</strain>
    </source>
</reference>
<keyword evidence="5" id="KW-1185">Reference proteome</keyword>
<evidence type="ECO:0000313" key="6">
    <source>
        <dbReference type="Proteomes" id="UP000466894"/>
    </source>
</evidence>
<evidence type="ECO:0000313" key="3">
    <source>
        <dbReference type="EMBL" id="BBY07870.1"/>
    </source>
</evidence>
<proteinExistence type="predicted"/>
<dbReference type="KEGG" id="mnv:MNVI_31880"/>
<dbReference type="InterPro" id="IPR003594">
    <property type="entry name" value="HATPase_dom"/>
</dbReference>
<evidence type="ECO:0000256" key="1">
    <source>
        <dbReference type="ARBA" id="ARBA00022527"/>
    </source>
</evidence>
<reference evidence="4 5" key="1">
    <citation type="submission" date="2017-02" db="EMBL/GenBank/DDBJ databases">
        <title>The new phylogeny of genus Mycobacterium.</title>
        <authorList>
            <person name="Tortoli E."/>
            <person name="Trovato A."/>
            <person name="Cirillo D.M."/>
        </authorList>
    </citation>
    <scope>NUCLEOTIDE SEQUENCE [LARGE SCALE GENOMIC DNA]</scope>
    <source>
        <strain evidence="4 5">DSM 45145</strain>
    </source>
</reference>
<dbReference type="GO" id="GO:0004674">
    <property type="term" value="F:protein serine/threonine kinase activity"/>
    <property type="evidence" value="ECO:0007669"/>
    <property type="project" value="UniProtKB-KW"/>
</dbReference>
<dbReference type="OrthoDB" id="5184914at2"/>
<reference evidence="3 6" key="2">
    <citation type="journal article" date="2019" name="Emerg. Microbes Infect.">
        <title>Comprehensive subspecies identification of 175 nontuberculous mycobacteria species based on 7547 genomic profiles.</title>
        <authorList>
            <person name="Matsumoto Y."/>
            <person name="Kinjo T."/>
            <person name="Motooka D."/>
            <person name="Nabeya D."/>
            <person name="Jung N."/>
            <person name="Uechi K."/>
            <person name="Horii T."/>
            <person name="Iida T."/>
            <person name="Fujita J."/>
            <person name="Nakamura S."/>
        </authorList>
    </citation>
    <scope>NUCLEOTIDE SEQUENCE [LARGE SCALE GENOMIC DNA]</scope>
    <source>
        <strain evidence="3 6">JCM 16367</strain>
    </source>
</reference>
<dbReference type="Proteomes" id="UP000466894">
    <property type="component" value="Chromosome"/>
</dbReference>
<organism evidence="3 6">
    <name type="scientific">Mycobacterium noviomagense</name>
    <dbReference type="NCBI Taxonomy" id="459858"/>
    <lineage>
        <taxon>Bacteria</taxon>
        <taxon>Bacillati</taxon>
        <taxon>Actinomycetota</taxon>
        <taxon>Actinomycetes</taxon>
        <taxon>Mycobacteriales</taxon>
        <taxon>Mycobacteriaceae</taxon>
        <taxon>Mycobacterium</taxon>
    </lineage>
</organism>
<keyword evidence="1" id="KW-0723">Serine/threonine-protein kinase</keyword>
<dbReference type="AlphaFoldDB" id="A0A7I7PH19"/>
<evidence type="ECO:0000259" key="2">
    <source>
        <dbReference type="Pfam" id="PF13581"/>
    </source>
</evidence>
<dbReference type="EMBL" id="MVIC01000021">
    <property type="protein sequence ID" value="ORB13871.1"/>
    <property type="molecule type" value="Genomic_DNA"/>
</dbReference>
<dbReference type="Proteomes" id="UP000192374">
    <property type="component" value="Unassembled WGS sequence"/>
</dbReference>
<dbReference type="Gene3D" id="3.30.565.10">
    <property type="entry name" value="Histidine kinase-like ATPase, C-terminal domain"/>
    <property type="match status" value="1"/>
</dbReference>
<evidence type="ECO:0000313" key="4">
    <source>
        <dbReference type="EMBL" id="ORB13871.1"/>
    </source>
</evidence>
<keyword evidence="1" id="KW-0418">Kinase</keyword>
<dbReference type="InterPro" id="IPR050267">
    <property type="entry name" value="Anti-sigma-factor_SerPK"/>
</dbReference>
<dbReference type="SUPFAM" id="SSF55874">
    <property type="entry name" value="ATPase domain of HSP90 chaperone/DNA topoisomerase II/histidine kinase"/>
    <property type="match status" value="1"/>
</dbReference>
<dbReference type="EMBL" id="AP022583">
    <property type="protein sequence ID" value="BBY07870.1"/>
    <property type="molecule type" value="Genomic_DNA"/>
</dbReference>
<sequence length="151" mass="16717">MNQSSQPAIRCVEESPSFIRVRFDADPVAAAQMRSELRNWLAQHFAPDDERVNDVLLAVYEAMANAVEFAYLGRPETGTVELSATRASDCLTVTVSDHGKWHWPTADPEDPSPTSRLRGRGIPLMKSLADEAKIHTSETGTRVHLVWTGLS</sequence>
<name>A0A7I7PH19_9MYCO</name>